<feature type="active site" description="Nucleophile" evidence="7">
    <location>
        <position position="397"/>
    </location>
</feature>
<dbReference type="CDD" id="cd07018">
    <property type="entry name" value="S49_SppA_67K_type"/>
    <property type="match status" value="1"/>
</dbReference>
<keyword evidence="5" id="KW-0720">Serine protease</keyword>
<dbReference type="InterPro" id="IPR002142">
    <property type="entry name" value="Peptidase_S49"/>
</dbReference>
<dbReference type="SUPFAM" id="SSF52096">
    <property type="entry name" value="ClpP/crotonase"/>
    <property type="match status" value="2"/>
</dbReference>
<dbReference type="Gene3D" id="6.20.330.10">
    <property type="match status" value="1"/>
</dbReference>
<accession>A0A501XKU5</accession>
<evidence type="ECO:0000256" key="2">
    <source>
        <dbReference type="ARBA" id="ARBA00008683"/>
    </source>
</evidence>
<evidence type="ECO:0000256" key="1">
    <source>
        <dbReference type="ARBA" id="ARBA00004370"/>
    </source>
</evidence>
<evidence type="ECO:0000256" key="8">
    <source>
        <dbReference type="SAM" id="Phobius"/>
    </source>
</evidence>
<evidence type="ECO:0000313" key="10">
    <source>
        <dbReference type="EMBL" id="TPE61176.1"/>
    </source>
</evidence>
<dbReference type="GO" id="GO:0016020">
    <property type="term" value="C:membrane"/>
    <property type="evidence" value="ECO:0007669"/>
    <property type="project" value="UniProtKB-SubCell"/>
</dbReference>
<dbReference type="GO" id="GO:0006465">
    <property type="term" value="P:signal peptide processing"/>
    <property type="evidence" value="ECO:0007669"/>
    <property type="project" value="InterPro"/>
</dbReference>
<dbReference type="InterPro" id="IPR004634">
    <property type="entry name" value="Pept_S49_pIV"/>
</dbReference>
<feature type="transmembrane region" description="Helical" evidence="8">
    <location>
        <begin position="7"/>
        <end position="34"/>
    </location>
</feature>
<keyword evidence="8" id="KW-1133">Transmembrane helix</keyword>
<reference evidence="10 11" key="1">
    <citation type="submission" date="2019-06" db="EMBL/GenBank/DDBJ databases">
        <authorList>
            <person name="Lee I."/>
            <person name="Jang G.I."/>
            <person name="Hwang C.Y."/>
        </authorList>
    </citation>
    <scope>NUCLEOTIDE SEQUENCE [LARGE SCALE GENOMIC DNA]</scope>
    <source>
        <strain evidence="10 11">PAMC 28131</strain>
    </source>
</reference>
<keyword evidence="11" id="KW-1185">Reference proteome</keyword>
<evidence type="ECO:0000256" key="4">
    <source>
        <dbReference type="ARBA" id="ARBA00022801"/>
    </source>
</evidence>
<protein>
    <submittedName>
        <fullName evidence="10">Signal peptide peptidase SppA</fullName>
    </submittedName>
</protein>
<dbReference type="GO" id="GO:0008236">
    <property type="term" value="F:serine-type peptidase activity"/>
    <property type="evidence" value="ECO:0007669"/>
    <property type="project" value="UniProtKB-KW"/>
</dbReference>
<dbReference type="PIRSF" id="PIRSF001217">
    <property type="entry name" value="Protease_4_SppA"/>
    <property type="match status" value="1"/>
</dbReference>
<dbReference type="InterPro" id="IPR047272">
    <property type="entry name" value="S49_SppA_C"/>
</dbReference>
<evidence type="ECO:0000313" key="11">
    <source>
        <dbReference type="Proteomes" id="UP000319897"/>
    </source>
</evidence>
<comment type="subcellular location">
    <subcellularLocation>
        <location evidence="1">Membrane</location>
    </subcellularLocation>
</comment>
<keyword evidence="3" id="KW-0645">Protease</keyword>
<name>A0A501XKU5_9SPHN</name>
<evidence type="ECO:0000256" key="3">
    <source>
        <dbReference type="ARBA" id="ARBA00022670"/>
    </source>
</evidence>
<comment type="similarity">
    <text evidence="2">Belongs to the peptidase S49 family.</text>
</comment>
<evidence type="ECO:0000256" key="7">
    <source>
        <dbReference type="PIRSR" id="PIRSR001217-1"/>
    </source>
</evidence>
<feature type="active site" description="Proton donor/acceptor" evidence="7">
    <location>
        <position position="194"/>
    </location>
</feature>
<evidence type="ECO:0000256" key="6">
    <source>
        <dbReference type="ARBA" id="ARBA00023136"/>
    </source>
</evidence>
<evidence type="ECO:0000259" key="9">
    <source>
        <dbReference type="Pfam" id="PF01343"/>
    </source>
</evidence>
<organism evidence="10 11">
    <name type="scientific">Sandaracinobacter neustonicus</name>
    <dbReference type="NCBI Taxonomy" id="1715348"/>
    <lineage>
        <taxon>Bacteria</taxon>
        <taxon>Pseudomonadati</taxon>
        <taxon>Pseudomonadota</taxon>
        <taxon>Alphaproteobacteria</taxon>
        <taxon>Sphingomonadales</taxon>
        <taxon>Sphingosinicellaceae</taxon>
        <taxon>Sandaracinobacter</taxon>
    </lineage>
</organism>
<feature type="domain" description="Peptidase S49" evidence="9">
    <location>
        <begin position="380"/>
        <end position="531"/>
    </location>
</feature>
<evidence type="ECO:0000256" key="5">
    <source>
        <dbReference type="ARBA" id="ARBA00022825"/>
    </source>
</evidence>
<comment type="caution">
    <text evidence="10">The sequence shown here is derived from an EMBL/GenBank/DDBJ whole genome shotgun (WGS) entry which is preliminary data.</text>
</comment>
<sequence length="629" mass="66362">MQFLKGVWTFLVGVKDALVLIFMLLVFGLLWAGLSMGGRSAVTVPQGAALNIDMDGLLVDQATEVDPLTLLGGQQVIPETETLALVRAIDKAADDPAISMITLNLDGFMGGGQANLESVGAALKRFRAKKKEVEAWATAYTDDGYYLAAHADSIGISPLGAMALSGPGGSGLYFKDALDKLKVNVEVFRVGTYKSFVEPFTRNQASPEAKEADQVLANDLWATWRTAVQRERQELDVAATLASWPQRVAGANQTQAELAKNAGFVDVVISENAWRAKLRERLGEGEDADRPGDFKRIDVRDYWAARRPVGESGPAVAVVHVTGSIVDGEAPPGTAGGATVRELIEDAVADGDVKAIVVRVDSGGGSVLASEEIRQALLEARAKKLPVIASFGPVAASGGYWVGTGADMIFASPATITGSIGVFGVIPTFEGTLKQLGVSTDGVKTTPFSGQPDVVGGLNDPTRTLIQAGVQDVYREFVGLVAAARKLPVAQVEPIAEGRVWSGTRAKELKLIDRYGDLQDAVREAGRRAELKGEPRIKVMTPPKSFLVEILSKLEGGEAAHASAMNRDAMARAVAISRLRAAAQVQAAISVASGPTVQVHCLTCMGYSIPSRAAAPAELLPTLKALLAD</sequence>
<proteinExistence type="inferred from homology"/>
<keyword evidence="4" id="KW-0378">Hydrolase</keyword>
<feature type="domain" description="Peptidase S49" evidence="9">
    <location>
        <begin position="126"/>
        <end position="276"/>
    </location>
</feature>
<dbReference type="CDD" id="cd07023">
    <property type="entry name" value="S49_Sppa_N_C"/>
    <property type="match status" value="1"/>
</dbReference>
<dbReference type="OrthoDB" id="9764363at2"/>
<dbReference type="InterPro" id="IPR004635">
    <property type="entry name" value="Pept_S49_SppA"/>
</dbReference>
<dbReference type="InterPro" id="IPR047217">
    <property type="entry name" value="S49_SppA_67K_type_N"/>
</dbReference>
<dbReference type="PANTHER" id="PTHR33209">
    <property type="entry name" value="PROTEASE 4"/>
    <property type="match status" value="1"/>
</dbReference>
<dbReference type="Gene3D" id="3.90.226.10">
    <property type="entry name" value="2-enoyl-CoA Hydratase, Chain A, domain 1"/>
    <property type="match status" value="2"/>
</dbReference>
<gene>
    <name evidence="10" type="primary">sppA</name>
    <name evidence="10" type="ORF">FJQ54_09805</name>
</gene>
<dbReference type="Proteomes" id="UP000319897">
    <property type="component" value="Unassembled WGS sequence"/>
</dbReference>
<dbReference type="EMBL" id="VFSU01000024">
    <property type="protein sequence ID" value="TPE61176.1"/>
    <property type="molecule type" value="Genomic_DNA"/>
</dbReference>
<dbReference type="NCBIfam" id="TIGR00705">
    <property type="entry name" value="SppA_67K"/>
    <property type="match status" value="1"/>
</dbReference>
<keyword evidence="8" id="KW-0812">Transmembrane</keyword>
<dbReference type="Pfam" id="PF01343">
    <property type="entry name" value="Peptidase_S49"/>
    <property type="match status" value="2"/>
</dbReference>
<dbReference type="AlphaFoldDB" id="A0A501XKU5"/>
<keyword evidence="6 8" id="KW-0472">Membrane</keyword>
<dbReference type="RefSeq" id="WP_140928234.1">
    <property type="nucleotide sequence ID" value="NZ_VFSU01000024.1"/>
</dbReference>
<dbReference type="InterPro" id="IPR029045">
    <property type="entry name" value="ClpP/crotonase-like_dom_sf"/>
</dbReference>
<dbReference type="PANTHER" id="PTHR33209:SF1">
    <property type="entry name" value="PEPTIDASE S49 DOMAIN-CONTAINING PROTEIN"/>
    <property type="match status" value="1"/>
</dbReference>
<dbReference type="NCBIfam" id="TIGR00706">
    <property type="entry name" value="SppA_dom"/>
    <property type="match status" value="1"/>
</dbReference>